<dbReference type="RefSeq" id="XP_018012677.1">
    <property type="nucleotide sequence ID" value="XM_018157188.2"/>
</dbReference>
<dbReference type="GO" id="GO:0005576">
    <property type="term" value="C:extracellular region"/>
    <property type="evidence" value="ECO:0007669"/>
    <property type="project" value="UniProtKB-SubCell"/>
</dbReference>
<evidence type="ECO:0000256" key="2">
    <source>
        <dbReference type="ARBA" id="ARBA00022525"/>
    </source>
</evidence>
<dbReference type="Proteomes" id="UP000694843">
    <property type="component" value="Unplaced"/>
</dbReference>
<dbReference type="SUPFAM" id="SSF57283">
    <property type="entry name" value="PMP inhibitors"/>
    <property type="match status" value="1"/>
</dbReference>
<gene>
    <name evidence="9 10" type="primary">LOC108669778</name>
</gene>
<keyword evidence="3 5" id="KW-1015">Disulfide bond</keyword>
<feature type="signal peptide" evidence="6">
    <location>
        <begin position="1"/>
        <end position="22"/>
    </location>
</feature>
<dbReference type="KEGG" id="hazt:108669778"/>
<dbReference type="GO" id="GO:0004867">
    <property type="term" value="F:serine-type endopeptidase inhibitor activity"/>
    <property type="evidence" value="ECO:0007669"/>
    <property type="project" value="UniProtKB-UniRule"/>
</dbReference>
<feature type="domain" description="Pacifastin" evidence="7">
    <location>
        <begin position="22"/>
        <end position="55"/>
    </location>
</feature>
<evidence type="ECO:0000259" key="7">
    <source>
        <dbReference type="PROSITE" id="PS51446"/>
    </source>
</evidence>
<reference evidence="9 10" key="1">
    <citation type="submission" date="2025-04" db="UniProtKB">
        <authorList>
            <consortium name="RefSeq"/>
        </authorList>
    </citation>
    <scope>IDENTIFICATION</scope>
    <source>
        <tissue evidence="9 10">Whole organism</tissue>
    </source>
</reference>
<accession>A0A8B7NGB9</accession>
<dbReference type="Pfam" id="PF05375">
    <property type="entry name" value="Pacifastin_I"/>
    <property type="match status" value="2"/>
</dbReference>
<dbReference type="PROSITE" id="PS51446">
    <property type="entry name" value="PACIFASTIN"/>
    <property type="match status" value="1"/>
</dbReference>
<dbReference type="InterPro" id="IPR008037">
    <property type="entry name" value="Pacifastin_dom"/>
</dbReference>
<keyword evidence="6" id="KW-0732">Signal</keyword>
<dbReference type="SUPFAM" id="SSF57603">
    <property type="entry name" value="FnI-like domain"/>
    <property type="match status" value="1"/>
</dbReference>
<evidence type="ECO:0000256" key="6">
    <source>
        <dbReference type="SAM" id="SignalP"/>
    </source>
</evidence>
<dbReference type="InterPro" id="IPR001007">
    <property type="entry name" value="VWF_dom"/>
</dbReference>
<comment type="caution">
    <text evidence="5">Lacks conserved residue(s) required for the propagation of feature annotation.</text>
</comment>
<evidence type="ECO:0000256" key="4">
    <source>
        <dbReference type="ARBA" id="ARBA00029459"/>
    </source>
</evidence>
<feature type="disulfide bond" evidence="5">
    <location>
        <begin position="25"/>
        <end position="40"/>
    </location>
</feature>
<feature type="chain" id="PRO_5044664410" evidence="6">
    <location>
        <begin position="23"/>
        <end position="95"/>
    </location>
</feature>
<comment type="similarity">
    <text evidence="4 5">Belongs to the protease inhibitor I19 family.</text>
</comment>
<evidence type="ECO:0000256" key="5">
    <source>
        <dbReference type="PROSITE-ProRule" id="PRU00776"/>
    </source>
</evidence>
<keyword evidence="5" id="KW-0722">Serine protease inhibitor</keyword>
<keyword evidence="5" id="KW-0646">Protease inhibitor</keyword>
<dbReference type="AlphaFoldDB" id="A0A8B7NGB9"/>
<dbReference type="GeneID" id="108669778"/>
<dbReference type="InterPro" id="IPR036201">
    <property type="entry name" value="Pacifastin_dom_sf"/>
</dbReference>
<organism evidence="8 9">
    <name type="scientific">Hyalella azteca</name>
    <name type="common">Amphipod</name>
    <dbReference type="NCBI Taxonomy" id="294128"/>
    <lineage>
        <taxon>Eukaryota</taxon>
        <taxon>Metazoa</taxon>
        <taxon>Ecdysozoa</taxon>
        <taxon>Arthropoda</taxon>
        <taxon>Crustacea</taxon>
        <taxon>Multicrustacea</taxon>
        <taxon>Malacostraca</taxon>
        <taxon>Eumalacostraca</taxon>
        <taxon>Peracarida</taxon>
        <taxon>Amphipoda</taxon>
        <taxon>Senticaudata</taxon>
        <taxon>Talitrida</taxon>
        <taxon>Talitroidea</taxon>
        <taxon>Hyalellidae</taxon>
        <taxon>Hyalella</taxon>
    </lineage>
</organism>
<comment type="subcellular location">
    <subcellularLocation>
        <location evidence="1">Secreted</location>
    </subcellularLocation>
</comment>
<dbReference type="SMART" id="SM00215">
    <property type="entry name" value="VWC_out"/>
    <property type="match status" value="1"/>
</dbReference>
<keyword evidence="8" id="KW-1185">Reference proteome</keyword>
<evidence type="ECO:0000313" key="9">
    <source>
        <dbReference type="RefSeq" id="XP_018012677.1"/>
    </source>
</evidence>
<evidence type="ECO:0000313" key="10">
    <source>
        <dbReference type="RefSeq" id="XP_047737370.1"/>
    </source>
</evidence>
<evidence type="ECO:0000256" key="1">
    <source>
        <dbReference type="ARBA" id="ARBA00004613"/>
    </source>
</evidence>
<sequence length="95" mass="10240">MRFLHALLGLSVLAFFVTTAGSVVCESGSKWYDGCNLCTCVNRSAACSHVQCAPGNLRGKPWCANGSKWMPDGCNWCSCYNKIARCSRKLCPLGG</sequence>
<keyword evidence="2" id="KW-0964">Secreted</keyword>
<proteinExistence type="inferred from homology"/>
<name>A0A8B7NGB9_HYAAZ</name>
<evidence type="ECO:0000256" key="3">
    <source>
        <dbReference type="ARBA" id="ARBA00023157"/>
    </source>
</evidence>
<dbReference type="RefSeq" id="XP_047737370.1">
    <property type="nucleotide sequence ID" value="XM_047881414.1"/>
</dbReference>
<protein>
    <submittedName>
        <fullName evidence="9 10">U-reduvitoxin-Pr11a-like</fullName>
    </submittedName>
</protein>
<evidence type="ECO:0000313" key="8">
    <source>
        <dbReference type="Proteomes" id="UP000694843"/>
    </source>
</evidence>